<name>A0AAD2JLY3_9STRA</name>
<comment type="caution">
    <text evidence="4">The sequence shown here is derived from an EMBL/GenBank/DDBJ whole genome shotgun (WGS) entry which is preliminary data.</text>
</comment>
<dbReference type="Proteomes" id="UP001295423">
    <property type="component" value="Unassembled WGS sequence"/>
</dbReference>
<organism evidence="4 5">
    <name type="scientific">Cylindrotheca closterium</name>
    <dbReference type="NCBI Taxonomy" id="2856"/>
    <lineage>
        <taxon>Eukaryota</taxon>
        <taxon>Sar</taxon>
        <taxon>Stramenopiles</taxon>
        <taxon>Ochrophyta</taxon>
        <taxon>Bacillariophyta</taxon>
        <taxon>Bacillariophyceae</taxon>
        <taxon>Bacillariophycidae</taxon>
        <taxon>Bacillariales</taxon>
        <taxon>Bacillariaceae</taxon>
        <taxon>Cylindrotheca</taxon>
    </lineage>
</organism>
<dbReference type="SUPFAM" id="SSF52058">
    <property type="entry name" value="L domain-like"/>
    <property type="match status" value="1"/>
</dbReference>
<evidence type="ECO:0000313" key="5">
    <source>
        <dbReference type="Proteomes" id="UP001295423"/>
    </source>
</evidence>
<sequence length="660" mass="70458">MKDDKETKDASRVEENEDDIEVGDIIVPKDSSQQQSQSESSALLRAEKLRLAPGSEPTIVAPTTRLSSVQSSKTPEKVVPVGLSSLSSERLRMAPGSVRMDGNSIMEQVEKPDLSSLSARKSPKTAEPDIEVSPATVPNQFQQRGAVRVGSIDHSGEVRLSDSDNDIESNNHNNNKLVEAEIVDDVDNIQEELQRLRGSLEQMREEQRRSMVQQRQSEEPKAVVLAVEETRRNGNNKKKCCIVLAVLAVIAAGVVGVMFSGVIDKTESTSAEALVETTGAPTSTSSTTPIESTLSPAPIAMETPATTTVSPTKPPISAPTMAPVVSPTTTPTPPPTKAPTPAPTLAPTTGPPVLMPVIPPTRAPIAAPTLAPLPLPTKAPTPGPTPNPTNAPTPLPTNAPTPGPTPNPTLAPTPGPTKVPTPGPTPNPTLAPTPAPTPFPTAPPTPAPTRETLESILVDYEPLNVQAITWLQTSTWQPAEGDPNAIYYLLERYALASLYFSTNGASSWTQRDNWLSPDQPVCRWFSKSDTPNDCSGPMTKLHLGSNGLQGSIPPVIFSLTSLTYLDLSANQLTGEIPDTIGNLGTNMQELRLESNQLFGNIPTSIGNLKSLEWLYLQENQLTGSLPMLPFIDFACNLNDNCFQDVRNAASGNCRVNNNCL</sequence>
<dbReference type="AlphaFoldDB" id="A0AAD2JLY3"/>
<feature type="compositionally biased region" description="Low complexity" evidence="2">
    <location>
        <begin position="318"/>
        <end position="329"/>
    </location>
</feature>
<gene>
    <name evidence="4" type="ORF">CYCCA115_LOCUS18849</name>
</gene>
<keyword evidence="1" id="KW-0677">Repeat</keyword>
<keyword evidence="3" id="KW-0812">Transmembrane</keyword>
<evidence type="ECO:0008006" key="6">
    <source>
        <dbReference type="Google" id="ProtNLM"/>
    </source>
</evidence>
<evidence type="ECO:0000313" key="4">
    <source>
        <dbReference type="EMBL" id="CAJ1960698.1"/>
    </source>
</evidence>
<feature type="compositionally biased region" description="Basic and acidic residues" evidence="2">
    <location>
        <begin position="1"/>
        <end position="14"/>
    </location>
</feature>
<proteinExistence type="predicted"/>
<evidence type="ECO:0000256" key="1">
    <source>
        <dbReference type="ARBA" id="ARBA00022737"/>
    </source>
</evidence>
<dbReference type="InterPro" id="IPR001611">
    <property type="entry name" value="Leu-rich_rpt"/>
</dbReference>
<feature type="region of interest" description="Disordered" evidence="2">
    <location>
        <begin position="365"/>
        <end position="447"/>
    </location>
</feature>
<feature type="compositionally biased region" description="Low complexity" evidence="2">
    <location>
        <begin position="31"/>
        <end position="41"/>
    </location>
</feature>
<feature type="transmembrane region" description="Helical" evidence="3">
    <location>
        <begin position="241"/>
        <end position="263"/>
    </location>
</feature>
<dbReference type="PRINTS" id="PR01217">
    <property type="entry name" value="PRICHEXTENSN"/>
</dbReference>
<feature type="compositionally biased region" description="Pro residues" evidence="2">
    <location>
        <begin position="330"/>
        <end position="349"/>
    </location>
</feature>
<accession>A0AAD2JLY3</accession>
<dbReference type="EMBL" id="CAKOGP040002069">
    <property type="protein sequence ID" value="CAJ1960698.1"/>
    <property type="molecule type" value="Genomic_DNA"/>
</dbReference>
<feature type="region of interest" description="Disordered" evidence="2">
    <location>
        <begin position="1"/>
        <end position="59"/>
    </location>
</feature>
<keyword evidence="5" id="KW-1185">Reference proteome</keyword>
<keyword evidence="3" id="KW-0472">Membrane</keyword>
<dbReference type="FunFam" id="3.80.10.10:FF:000383">
    <property type="entry name" value="Leucine-rich repeat receptor protein kinase EMS1"/>
    <property type="match status" value="1"/>
</dbReference>
<dbReference type="PANTHER" id="PTHR46662">
    <property type="entry name" value="DI-GLUCOSE BINDING PROTEIN WITH LEUCINE-RICH REPEAT DOMAIN-CONTAINING PROTEIN"/>
    <property type="match status" value="1"/>
</dbReference>
<feature type="region of interest" description="Disordered" evidence="2">
    <location>
        <begin position="305"/>
        <end position="349"/>
    </location>
</feature>
<dbReference type="Pfam" id="PF00560">
    <property type="entry name" value="LRR_1"/>
    <property type="match status" value="2"/>
</dbReference>
<reference evidence="4" key="1">
    <citation type="submission" date="2023-08" db="EMBL/GenBank/DDBJ databases">
        <authorList>
            <person name="Audoor S."/>
            <person name="Bilcke G."/>
        </authorList>
    </citation>
    <scope>NUCLEOTIDE SEQUENCE</scope>
</reference>
<feature type="compositionally biased region" description="Pro residues" evidence="2">
    <location>
        <begin position="371"/>
        <end position="447"/>
    </location>
</feature>
<keyword evidence="3" id="KW-1133">Transmembrane helix</keyword>
<dbReference type="PANTHER" id="PTHR46662:SF105">
    <property type="entry name" value="PROTEIN KINASE DOMAIN-CONTAINING PROTEIN"/>
    <property type="match status" value="1"/>
</dbReference>
<dbReference type="InterPro" id="IPR032675">
    <property type="entry name" value="LRR_dom_sf"/>
</dbReference>
<dbReference type="Gene3D" id="3.80.10.10">
    <property type="entry name" value="Ribonuclease Inhibitor"/>
    <property type="match status" value="1"/>
</dbReference>
<evidence type="ECO:0000256" key="3">
    <source>
        <dbReference type="SAM" id="Phobius"/>
    </source>
</evidence>
<protein>
    <recommendedName>
        <fullName evidence="6">L domain-like protein</fullName>
    </recommendedName>
</protein>
<feature type="region of interest" description="Disordered" evidence="2">
    <location>
        <begin position="96"/>
        <end position="138"/>
    </location>
</feature>
<evidence type="ECO:0000256" key="2">
    <source>
        <dbReference type="SAM" id="MobiDB-lite"/>
    </source>
</evidence>